<dbReference type="RefSeq" id="WP_134758901.1">
    <property type="nucleotide sequence ID" value="NZ_CP038151.1"/>
</dbReference>
<dbReference type="AlphaFoldDB" id="A0A4P7D5P4"/>
<reference evidence="2 3" key="1">
    <citation type="submission" date="2019-03" db="EMBL/GenBank/DDBJ databases">
        <title>Paraburkholderia sp. 7MH5, isolated from subtropical forest soil.</title>
        <authorList>
            <person name="Gao Z.-H."/>
            <person name="Qiu L.-H."/>
        </authorList>
    </citation>
    <scope>NUCLEOTIDE SEQUENCE [LARGE SCALE GENOMIC DNA]</scope>
    <source>
        <strain evidence="2 3">7MH5</strain>
    </source>
</reference>
<dbReference type="Proteomes" id="UP000295727">
    <property type="component" value="Chromosome 4"/>
</dbReference>
<evidence type="ECO:0000256" key="1">
    <source>
        <dbReference type="SAM" id="Phobius"/>
    </source>
</evidence>
<keyword evidence="1" id="KW-0472">Membrane</keyword>
<feature type="transmembrane region" description="Helical" evidence="1">
    <location>
        <begin position="89"/>
        <end position="111"/>
    </location>
</feature>
<evidence type="ECO:0008006" key="4">
    <source>
        <dbReference type="Google" id="ProtNLM"/>
    </source>
</evidence>
<evidence type="ECO:0000313" key="3">
    <source>
        <dbReference type="Proteomes" id="UP000295727"/>
    </source>
</evidence>
<protein>
    <recommendedName>
        <fullName evidence="4">Intracellular septation protein A</fullName>
    </recommendedName>
</protein>
<feature type="transmembrane region" description="Helical" evidence="1">
    <location>
        <begin position="179"/>
        <end position="196"/>
    </location>
</feature>
<organism evidence="2 3">
    <name type="scientific">Paraburkholderia pallida</name>
    <dbReference type="NCBI Taxonomy" id="2547399"/>
    <lineage>
        <taxon>Bacteria</taxon>
        <taxon>Pseudomonadati</taxon>
        <taxon>Pseudomonadota</taxon>
        <taxon>Betaproteobacteria</taxon>
        <taxon>Burkholderiales</taxon>
        <taxon>Burkholderiaceae</taxon>
        <taxon>Paraburkholderia</taxon>
    </lineage>
</organism>
<keyword evidence="1" id="KW-1133">Transmembrane helix</keyword>
<feature type="transmembrane region" description="Helical" evidence="1">
    <location>
        <begin position="31"/>
        <end position="51"/>
    </location>
</feature>
<keyword evidence="3" id="KW-1185">Reference proteome</keyword>
<keyword evidence="1" id="KW-0812">Transmembrane</keyword>
<dbReference type="KEGG" id="ppai:E1956_40480"/>
<dbReference type="NCBIfam" id="NF041646">
    <property type="entry name" value="VC0807_fam"/>
    <property type="match status" value="1"/>
</dbReference>
<dbReference type="OrthoDB" id="7062026at2"/>
<dbReference type="EMBL" id="CP038151">
    <property type="protein sequence ID" value="QBR03408.1"/>
    <property type="molecule type" value="Genomic_DNA"/>
</dbReference>
<feature type="transmembrane region" description="Helical" evidence="1">
    <location>
        <begin position="7"/>
        <end position="25"/>
    </location>
</feature>
<feature type="transmembrane region" description="Helical" evidence="1">
    <location>
        <begin position="144"/>
        <end position="167"/>
    </location>
</feature>
<evidence type="ECO:0000313" key="2">
    <source>
        <dbReference type="EMBL" id="QBR03408.1"/>
    </source>
</evidence>
<accession>A0A4P7D5P4</accession>
<sequence length="206" mass="23475">MKSKSRYLSALLMNCVLPWLAYWLTLPRFGLAWALVASAIPLAAWMTLSLMKLGHLDALTTQTLIGITTSLVTIALTGESRKRMLEEPILSGLIGCCFLLSLARARPISFYRARSSMARRSRDSATRFETLWDTMPELQGHIRILTTVWGVGLICENMVRIALVWRWPDKHWAPLASQLIQYASYFFLTVIGFWYRKTKLAKYAAK</sequence>
<name>A0A4P7D5P4_9BURK</name>
<feature type="transmembrane region" description="Helical" evidence="1">
    <location>
        <begin position="58"/>
        <end position="77"/>
    </location>
</feature>
<gene>
    <name evidence="2" type="ORF">E1956_40480</name>
</gene>
<proteinExistence type="predicted"/>